<dbReference type="CDD" id="cd04187">
    <property type="entry name" value="DPM1_like_bac"/>
    <property type="match status" value="1"/>
</dbReference>
<dbReference type="AlphaFoldDB" id="A0A6M8SNI2"/>
<keyword evidence="4 9" id="KW-0808">Transferase</keyword>
<dbReference type="Proteomes" id="UP000504844">
    <property type="component" value="Chromosome"/>
</dbReference>
<comment type="subcellular location">
    <subcellularLocation>
        <location evidence="1">Cell membrane</location>
        <topology evidence="1">Multi-pass membrane protein</topology>
    </subcellularLocation>
</comment>
<keyword evidence="5" id="KW-0812">Transmembrane</keyword>
<evidence type="ECO:0000256" key="1">
    <source>
        <dbReference type="ARBA" id="ARBA00004651"/>
    </source>
</evidence>
<evidence type="ECO:0000313" key="9">
    <source>
        <dbReference type="EMBL" id="QKJ66743.1"/>
    </source>
</evidence>
<dbReference type="KEGG" id="dee:HQN60_08535"/>
<evidence type="ECO:0000256" key="2">
    <source>
        <dbReference type="ARBA" id="ARBA00022475"/>
    </source>
</evidence>
<keyword evidence="10" id="KW-1185">Reference proteome</keyword>
<organism evidence="9 10">
    <name type="scientific">Deefgea piscis</name>
    <dbReference type="NCBI Taxonomy" id="2739061"/>
    <lineage>
        <taxon>Bacteria</taxon>
        <taxon>Pseudomonadati</taxon>
        <taxon>Pseudomonadota</taxon>
        <taxon>Betaproteobacteria</taxon>
        <taxon>Neisseriales</taxon>
        <taxon>Chitinibacteraceae</taxon>
        <taxon>Deefgea</taxon>
    </lineage>
</organism>
<dbReference type="GO" id="GO:0016757">
    <property type="term" value="F:glycosyltransferase activity"/>
    <property type="evidence" value="ECO:0007669"/>
    <property type="project" value="UniProtKB-KW"/>
</dbReference>
<dbReference type="PANTHER" id="PTHR48090">
    <property type="entry name" value="UNDECAPRENYL-PHOSPHATE 4-DEOXY-4-FORMAMIDO-L-ARABINOSE TRANSFERASE-RELATED"/>
    <property type="match status" value="1"/>
</dbReference>
<dbReference type="InterPro" id="IPR050256">
    <property type="entry name" value="Glycosyltransferase_2"/>
</dbReference>
<keyword evidence="3" id="KW-0328">Glycosyltransferase</keyword>
<keyword evidence="2" id="KW-1003">Cell membrane</keyword>
<dbReference type="SUPFAM" id="SSF53448">
    <property type="entry name" value="Nucleotide-diphospho-sugar transferases"/>
    <property type="match status" value="1"/>
</dbReference>
<dbReference type="FunFam" id="3.90.550.10:FF:000079">
    <property type="entry name" value="Probable glycosyl transferase"/>
    <property type="match status" value="1"/>
</dbReference>
<protein>
    <submittedName>
        <fullName evidence="9">Glycosyltransferase family 2 protein</fullName>
    </submittedName>
</protein>
<proteinExistence type="inferred from homology"/>
<evidence type="ECO:0000313" key="10">
    <source>
        <dbReference type="Proteomes" id="UP000504844"/>
    </source>
</evidence>
<name>A0A6M8SNI2_9NEIS</name>
<dbReference type="Gene3D" id="3.90.550.10">
    <property type="entry name" value="Spore Coat Polysaccharide Biosynthesis Protein SpsA, Chain A"/>
    <property type="match status" value="1"/>
</dbReference>
<accession>A0A8G1LZR9</accession>
<dbReference type="GO" id="GO:0005886">
    <property type="term" value="C:plasma membrane"/>
    <property type="evidence" value="ECO:0007669"/>
    <property type="project" value="UniProtKB-SubCell"/>
</dbReference>
<evidence type="ECO:0000256" key="3">
    <source>
        <dbReference type="ARBA" id="ARBA00022676"/>
    </source>
</evidence>
<comment type="similarity">
    <text evidence="8">Belongs to the glycosyltransferase 2 family. GtrB subfamily.</text>
</comment>
<sequence>MQQRLSVVIPCYNEEEVIAETLRRLAEFRAMVVDMDCEFIFVDDGSKDRTRALLLAAQAENPEMRVIGFARNFGHQTAVTAGIDAASGDAVVLIDADLQDPPEVISEMIALWRNGYHVVYGTRVDRPGESAFKLITARAFYRVLNQLSDVPIPLDTGDFRLMDRQVVEVLKAMPERDRFVRGMVSWVGFKQVALPYRRAERFAGESKYPLRKMVRFATDGILSFSTKPLQLSITIGLVASFLALIGIINTLIVRLTTTDWVAGWAEIMVAILFIGGVQLLCIGILGEYIGRIYNEIKRRPLYVVQDRIGFPPKE</sequence>
<dbReference type="Pfam" id="PF00535">
    <property type="entry name" value="Glycos_transf_2"/>
    <property type="match status" value="1"/>
</dbReference>
<evidence type="ECO:0000256" key="4">
    <source>
        <dbReference type="ARBA" id="ARBA00022679"/>
    </source>
</evidence>
<gene>
    <name evidence="9" type="ORF">HQN60_08535</name>
</gene>
<dbReference type="InterPro" id="IPR029044">
    <property type="entry name" value="Nucleotide-diphossugar_trans"/>
</dbReference>
<keyword evidence="6" id="KW-1133">Transmembrane helix</keyword>
<dbReference type="RefSeq" id="WP_173533247.1">
    <property type="nucleotide sequence ID" value="NZ_CP054143.1"/>
</dbReference>
<dbReference type="PANTHER" id="PTHR48090:SF1">
    <property type="entry name" value="PROPHAGE BACTOPRENOL GLUCOSYL TRANSFERASE HOMOLOG"/>
    <property type="match status" value="1"/>
</dbReference>
<dbReference type="InterPro" id="IPR001173">
    <property type="entry name" value="Glyco_trans_2-like"/>
</dbReference>
<reference evidence="9 10" key="1">
    <citation type="submission" date="2020-05" db="EMBL/GenBank/DDBJ databases">
        <title>Complete genome sequence of Deefgea sp. D17.</title>
        <authorList>
            <person name="Bae J.-W."/>
            <person name="Han J.E."/>
        </authorList>
    </citation>
    <scope>NUCLEOTIDE SEQUENCE [LARGE SCALE GENOMIC DNA]</scope>
    <source>
        <strain evidence="9 10">D17</strain>
    </source>
</reference>
<evidence type="ECO:0000256" key="6">
    <source>
        <dbReference type="ARBA" id="ARBA00022989"/>
    </source>
</evidence>
<keyword evidence="7" id="KW-0472">Membrane</keyword>
<dbReference type="EMBL" id="CP054143">
    <property type="protein sequence ID" value="QKJ66743.1"/>
    <property type="molecule type" value="Genomic_DNA"/>
</dbReference>
<evidence type="ECO:0000256" key="7">
    <source>
        <dbReference type="ARBA" id="ARBA00023136"/>
    </source>
</evidence>
<evidence type="ECO:0000256" key="5">
    <source>
        <dbReference type="ARBA" id="ARBA00022692"/>
    </source>
</evidence>
<accession>A0A6M8SNI2</accession>
<evidence type="ECO:0000256" key="8">
    <source>
        <dbReference type="ARBA" id="ARBA00038152"/>
    </source>
</evidence>